<keyword evidence="3" id="KW-1185">Reference proteome</keyword>
<organism evidence="2 3">
    <name type="scientific">Diploptera punctata</name>
    <name type="common">Pacific beetle cockroach</name>
    <dbReference type="NCBI Taxonomy" id="6984"/>
    <lineage>
        <taxon>Eukaryota</taxon>
        <taxon>Metazoa</taxon>
        <taxon>Ecdysozoa</taxon>
        <taxon>Arthropoda</taxon>
        <taxon>Hexapoda</taxon>
        <taxon>Insecta</taxon>
        <taxon>Pterygota</taxon>
        <taxon>Neoptera</taxon>
        <taxon>Polyneoptera</taxon>
        <taxon>Dictyoptera</taxon>
        <taxon>Blattodea</taxon>
        <taxon>Blaberoidea</taxon>
        <taxon>Blaberidae</taxon>
        <taxon>Diplopterinae</taxon>
        <taxon>Diploptera</taxon>
    </lineage>
</organism>
<dbReference type="Proteomes" id="UP001233999">
    <property type="component" value="Unassembled WGS sequence"/>
</dbReference>
<dbReference type="Gene3D" id="2.70.220.10">
    <property type="entry name" value="Ganglioside GM2 activator"/>
    <property type="match status" value="1"/>
</dbReference>
<dbReference type="PANTHER" id="PTHR21112:SF0">
    <property type="entry name" value="CHEMOSENSORY PROTEIN A 29A-RELATED"/>
    <property type="match status" value="1"/>
</dbReference>
<dbReference type="InterPro" id="IPR036846">
    <property type="entry name" value="GM2-AP_sf"/>
</dbReference>
<keyword evidence="1" id="KW-0732">Signal</keyword>
<sequence>MVILILFLLTPTNAELLPEPFEKLEFLYEGTQNCEDFDGDVNMENLSLDQIGKNLVALNGDLVFKKELPDDYFMKVTIRRCPSKAERGLCENMPPKIVNDICHKLQEKGKDWSPFVEKLEDFVPTCPITPGTYHFEEYVVDMDSLASMPGMEAYWIIHSEGYIGENMVMCVNTEGEFRAVKENKKKQ</sequence>
<proteinExistence type="predicted"/>
<accession>A0AAD8ALF1</accession>
<comment type="caution">
    <text evidence="2">The sequence shown here is derived from an EMBL/GenBank/DDBJ whole genome shotgun (WGS) entry which is preliminary data.</text>
</comment>
<protein>
    <submittedName>
        <fullName evidence="2">Uncharacterized protein</fullName>
    </submittedName>
</protein>
<reference evidence="2" key="1">
    <citation type="journal article" date="2023" name="IScience">
        <title>Live-bearing cockroach genome reveals convergent evolutionary mechanisms linked to viviparity in insects and beyond.</title>
        <authorList>
            <person name="Fouks B."/>
            <person name="Harrison M.C."/>
            <person name="Mikhailova A.A."/>
            <person name="Marchal E."/>
            <person name="English S."/>
            <person name="Carruthers M."/>
            <person name="Jennings E.C."/>
            <person name="Chiamaka E.L."/>
            <person name="Frigard R.A."/>
            <person name="Pippel M."/>
            <person name="Attardo G.M."/>
            <person name="Benoit J.B."/>
            <person name="Bornberg-Bauer E."/>
            <person name="Tobe S.S."/>
        </authorList>
    </citation>
    <scope>NUCLEOTIDE SEQUENCE</scope>
    <source>
        <strain evidence="2">Stay&amp;Tobe</strain>
    </source>
</reference>
<gene>
    <name evidence="2" type="ORF">L9F63_009332</name>
</gene>
<reference evidence="2" key="2">
    <citation type="submission" date="2023-05" db="EMBL/GenBank/DDBJ databases">
        <authorList>
            <person name="Fouks B."/>
        </authorList>
    </citation>
    <scope>NUCLEOTIDE SEQUENCE</scope>
    <source>
        <strain evidence="2">Stay&amp;Tobe</strain>
        <tissue evidence="2">Testes</tissue>
    </source>
</reference>
<evidence type="ECO:0000313" key="2">
    <source>
        <dbReference type="EMBL" id="KAJ9600362.1"/>
    </source>
</evidence>
<evidence type="ECO:0000256" key="1">
    <source>
        <dbReference type="ARBA" id="ARBA00022729"/>
    </source>
</evidence>
<dbReference type="AlphaFoldDB" id="A0AAD8ALF1"/>
<dbReference type="PANTHER" id="PTHR21112">
    <property type="entry name" value="CHEMOSENSORY PROTEIN A 29A-RELATED"/>
    <property type="match status" value="1"/>
</dbReference>
<name>A0AAD8ALF1_DIPPU</name>
<dbReference type="EMBL" id="JASPKZ010000425">
    <property type="protein sequence ID" value="KAJ9600362.1"/>
    <property type="molecule type" value="Genomic_DNA"/>
</dbReference>
<evidence type="ECO:0000313" key="3">
    <source>
        <dbReference type="Proteomes" id="UP001233999"/>
    </source>
</evidence>